<reference evidence="7 8" key="1">
    <citation type="journal article" date="2019" name="Nat. Med.">
        <title>A library of human gut bacterial isolates paired with longitudinal multiomics data enables mechanistic microbiome research.</title>
        <authorList>
            <person name="Poyet M."/>
            <person name="Groussin M."/>
            <person name="Gibbons S.M."/>
            <person name="Avila-Pacheco J."/>
            <person name="Jiang X."/>
            <person name="Kearney S.M."/>
            <person name="Perrotta A.R."/>
            <person name="Berdy B."/>
            <person name="Zhao S."/>
            <person name="Lieberman T.D."/>
            <person name="Swanson P.K."/>
            <person name="Smith M."/>
            <person name="Roesemann S."/>
            <person name="Alexander J.E."/>
            <person name="Rich S.A."/>
            <person name="Livny J."/>
            <person name="Vlamakis H."/>
            <person name="Clish C."/>
            <person name="Bullock K."/>
            <person name="Deik A."/>
            <person name="Scott J."/>
            <person name="Pierce K.A."/>
            <person name="Xavier R.J."/>
            <person name="Alm E.J."/>
        </authorList>
    </citation>
    <scope>NUCLEOTIDE SEQUENCE [LARGE SCALE GENOMIC DNA]</scope>
    <source>
        <strain evidence="5 7">BIOML-A4</strain>
        <strain evidence="6 8">BIOML-A5</strain>
    </source>
</reference>
<dbReference type="Gene3D" id="1.10.10.10">
    <property type="entry name" value="Winged helix-like DNA-binding domain superfamily/Winged helix DNA-binding domain"/>
    <property type="match status" value="1"/>
</dbReference>
<feature type="domain" description="HTH gntR-type" evidence="4">
    <location>
        <begin position="5"/>
        <end position="73"/>
    </location>
</feature>
<dbReference type="EMBL" id="WKPJ01000001">
    <property type="protein sequence ID" value="MSA87865.1"/>
    <property type="molecule type" value="Genomic_DNA"/>
</dbReference>
<dbReference type="Pfam" id="PF07702">
    <property type="entry name" value="UTRA"/>
    <property type="match status" value="1"/>
</dbReference>
<dbReference type="SUPFAM" id="SSF46785">
    <property type="entry name" value="Winged helix' DNA-binding domain"/>
    <property type="match status" value="1"/>
</dbReference>
<keyword evidence="8" id="KW-1185">Reference proteome</keyword>
<comment type="caution">
    <text evidence="5">The sequence shown here is derived from an EMBL/GenBank/DDBJ whole genome shotgun (WGS) entry which is preliminary data.</text>
</comment>
<dbReference type="SMART" id="SM00866">
    <property type="entry name" value="UTRA"/>
    <property type="match status" value="1"/>
</dbReference>
<sequence>MSTEKAVYVQLMENILEKIRTGEYRVGEKIMSERQMAQQYGINRLTVRNAIKKLVEEGTLVSIQGKGTFVSRLPKNEKKVVFGDNENVSLSQSLVQSGFQSSRTVLSFKKIENQGETRDYFPDSPQLYELIRLSRIDGQPYALQICYFPASLFKQPERFNFGEGSLYTYMELQGHMPKTIISDMEVQEVPAAYRQVMEAGPKKLIFAYEYFGFDEQHRLVEFTKAYYMPEFTSFKYVTKK</sequence>
<dbReference type="AlphaFoldDB" id="A0A6N7S2J9"/>
<evidence type="ECO:0000256" key="3">
    <source>
        <dbReference type="ARBA" id="ARBA00023163"/>
    </source>
</evidence>
<dbReference type="SMART" id="SM00345">
    <property type="entry name" value="HTH_GNTR"/>
    <property type="match status" value="1"/>
</dbReference>
<evidence type="ECO:0000313" key="6">
    <source>
        <dbReference type="EMBL" id="MSC31660.1"/>
    </source>
</evidence>
<name>A0A6N7S2J9_9FIRM</name>
<gene>
    <name evidence="6" type="ORF">GKD88_00770</name>
    <name evidence="5" type="ORF">GKE08_00765</name>
</gene>
<dbReference type="InterPro" id="IPR036388">
    <property type="entry name" value="WH-like_DNA-bd_sf"/>
</dbReference>
<keyword evidence="2" id="KW-0238">DNA-binding</keyword>
<dbReference type="GeneID" id="42456579"/>
<dbReference type="PRINTS" id="PR00035">
    <property type="entry name" value="HTHGNTR"/>
</dbReference>
<dbReference type="InterPro" id="IPR000524">
    <property type="entry name" value="Tscrpt_reg_HTH_GntR"/>
</dbReference>
<evidence type="ECO:0000256" key="1">
    <source>
        <dbReference type="ARBA" id="ARBA00023015"/>
    </source>
</evidence>
<dbReference type="EMBL" id="WKPI01000001">
    <property type="protein sequence ID" value="MSC31660.1"/>
    <property type="molecule type" value="Genomic_DNA"/>
</dbReference>
<evidence type="ECO:0000313" key="8">
    <source>
        <dbReference type="Proteomes" id="UP000480929"/>
    </source>
</evidence>
<dbReference type="InterPro" id="IPR028978">
    <property type="entry name" value="Chorismate_lyase_/UTRA_dom_sf"/>
</dbReference>
<protein>
    <submittedName>
        <fullName evidence="5">GntR family transcriptional regulator</fullName>
    </submittedName>
</protein>
<dbReference type="OrthoDB" id="369138at2"/>
<evidence type="ECO:0000259" key="4">
    <source>
        <dbReference type="PROSITE" id="PS50949"/>
    </source>
</evidence>
<accession>A0A6N7S2J9</accession>
<dbReference type="InterPro" id="IPR050679">
    <property type="entry name" value="Bact_HTH_transcr_reg"/>
</dbReference>
<evidence type="ECO:0000313" key="5">
    <source>
        <dbReference type="EMBL" id="MSA87865.1"/>
    </source>
</evidence>
<dbReference type="InterPro" id="IPR036390">
    <property type="entry name" value="WH_DNA-bd_sf"/>
</dbReference>
<dbReference type="GO" id="GO:0045892">
    <property type="term" value="P:negative regulation of DNA-templated transcription"/>
    <property type="evidence" value="ECO:0007669"/>
    <property type="project" value="TreeGrafter"/>
</dbReference>
<dbReference type="GO" id="GO:0003677">
    <property type="term" value="F:DNA binding"/>
    <property type="evidence" value="ECO:0007669"/>
    <property type="project" value="UniProtKB-KW"/>
</dbReference>
<keyword evidence="1" id="KW-0805">Transcription regulation</keyword>
<dbReference type="PROSITE" id="PS50949">
    <property type="entry name" value="HTH_GNTR"/>
    <property type="match status" value="1"/>
</dbReference>
<dbReference type="PANTHER" id="PTHR44846:SF1">
    <property type="entry name" value="MANNOSYL-D-GLYCERATE TRANSPORT_METABOLISM SYSTEM REPRESSOR MNGR-RELATED"/>
    <property type="match status" value="1"/>
</dbReference>
<dbReference type="SUPFAM" id="SSF64288">
    <property type="entry name" value="Chorismate lyase-like"/>
    <property type="match status" value="1"/>
</dbReference>
<dbReference type="GO" id="GO:0003700">
    <property type="term" value="F:DNA-binding transcription factor activity"/>
    <property type="evidence" value="ECO:0007669"/>
    <property type="project" value="InterPro"/>
</dbReference>
<dbReference type="Pfam" id="PF00392">
    <property type="entry name" value="GntR"/>
    <property type="match status" value="1"/>
</dbReference>
<dbReference type="CDD" id="cd07377">
    <property type="entry name" value="WHTH_GntR"/>
    <property type="match status" value="1"/>
</dbReference>
<proteinExistence type="predicted"/>
<evidence type="ECO:0000256" key="2">
    <source>
        <dbReference type="ARBA" id="ARBA00023125"/>
    </source>
</evidence>
<dbReference type="Gene3D" id="3.40.1410.10">
    <property type="entry name" value="Chorismate lyase-like"/>
    <property type="match status" value="1"/>
</dbReference>
<dbReference type="PANTHER" id="PTHR44846">
    <property type="entry name" value="MANNOSYL-D-GLYCERATE TRANSPORT/METABOLISM SYSTEM REPRESSOR MNGR-RELATED"/>
    <property type="match status" value="1"/>
</dbReference>
<keyword evidence="3" id="KW-0804">Transcription</keyword>
<dbReference type="Proteomes" id="UP000433575">
    <property type="component" value="Unassembled WGS sequence"/>
</dbReference>
<dbReference type="Proteomes" id="UP000480929">
    <property type="component" value="Unassembled WGS sequence"/>
</dbReference>
<dbReference type="RefSeq" id="WP_020224739.1">
    <property type="nucleotide sequence ID" value="NZ_CABKSC010000002.1"/>
</dbReference>
<dbReference type="InterPro" id="IPR011663">
    <property type="entry name" value="UTRA"/>
</dbReference>
<evidence type="ECO:0000313" key="7">
    <source>
        <dbReference type="Proteomes" id="UP000433575"/>
    </source>
</evidence>
<organism evidence="5 7">
    <name type="scientific">Holdemania massiliensis</name>
    <dbReference type="NCBI Taxonomy" id="1468449"/>
    <lineage>
        <taxon>Bacteria</taxon>
        <taxon>Bacillati</taxon>
        <taxon>Bacillota</taxon>
        <taxon>Erysipelotrichia</taxon>
        <taxon>Erysipelotrichales</taxon>
        <taxon>Erysipelotrichaceae</taxon>
        <taxon>Holdemania</taxon>
    </lineage>
</organism>